<sequence>MSVPLRLQLKVEDPGNVLSPIMGLYTDYLARGRYCAERRRRYTASALHFGNWLRSEGAGPGDIDETRIGRFLTDHLTTCLCGHPVPRGLIVNRAALNNLLRVLRAHNIVAAPALDAIEMELLRFDAKMSDVWGLTQGTRDHRRRIIRRLLREQFGTGPIDLGAITPNAVRTFVLGDADRSTSTIRVMAGAVRCYLRYRALVGDDVAHLGKAVPRPAFWRDAELPEALSAADIERLFSAFDRPCPSRRRGYAIVRCLADLGLRSSEVIRLTLDDIDWKEGIVKVSAGKARRSDILPLSPATGEALVDYILHERPATARREVFVRHVAPLGEPVGRRVVQKTVHAAYARLGWDRSRVHILRHTLASRLVNSGASMKQIADVLRHRSIVTSATYARVDIARLSAVALPWPGAVA</sequence>
<gene>
    <name evidence="4" type="ORF">HA482_34115</name>
</gene>
<organism evidence="4 5">
    <name type="scientific">Bradyrhizobium campsiandrae</name>
    <dbReference type="NCBI Taxonomy" id="1729892"/>
    <lineage>
        <taxon>Bacteria</taxon>
        <taxon>Pseudomonadati</taxon>
        <taxon>Pseudomonadota</taxon>
        <taxon>Alphaproteobacteria</taxon>
        <taxon>Hyphomicrobiales</taxon>
        <taxon>Nitrobacteraceae</taxon>
        <taxon>Bradyrhizobium</taxon>
    </lineage>
</organism>
<dbReference type="InterPro" id="IPR002104">
    <property type="entry name" value="Integrase_catalytic"/>
</dbReference>
<evidence type="ECO:0000313" key="5">
    <source>
        <dbReference type="Proteomes" id="UP000639516"/>
    </source>
</evidence>
<keyword evidence="1" id="KW-0229">DNA integration</keyword>
<dbReference type="InterPro" id="IPR013762">
    <property type="entry name" value="Integrase-like_cat_sf"/>
</dbReference>
<keyword evidence="2" id="KW-0233">DNA recombination</keyword>
<evidence type="ECO:0000256" key="2">
    <source>
        <dbReference type="ARBA" id="ARBA00023172"/>
    </source>
</evidence>
<dbReference type="EMBL" id="JAATTO010000064">
    <property type="protein sequence ID" value="MBC9983234.1"/>
    <property type="molecule type" value="Genomic_DNA"/>
</dbReference>
<dbReference type="PANTHER" id="PTHR30349:SF90">
    <property type="entry name" value="TYROSINE RECOMBINASE XERD"/>
    <property type="match status" value="1"/>
</dbReference>
<dbReference type="Gene3D" id="1.10.443.10">
    <property type="entry name" value="Intergrase catalytic core"/>
    <property type="match status" value="1"/>
</dbReference>
<dbReference type="RefSeq" id="WP_188106890.1">
    <property type="nucleotide sequence ID" value="NZ_JAANIH010000065.1"/>
</dbReference>
<dbReference type="SUPFAM" id="SSF56349">
    <property type="entry name" value="DNA breaking-rejoining enzymes"/>
    <property type="match status" value="1"/>
</dbReference>
<dbReference type="PROSITE" id="PS51898">
    <property type="entry name" value="TYR_RECOMBINASE"/>
    <property type="match status" value="1"/>
</dbReference>
<protein>
    <submittedName>
        <fullName evidence="4">Tyrosine-type recombinase/integrase</fullName>
    </submittedName>
</protein>
<keyword evidence="5" id="KW-1185">Reference proteome</keyword>
<name>A0ABR7UIC7_9BRAD</name>
<evidence type="ECO:0000313" key="4">
    <source>
        <dbReference type="EMBL" id="MBC9983234.1"/>
    </source>
</evidence>
<proteinExistence type="predicted"/>
<dbReference type="Pfam" id="PF00589">
    <property type="entry name" value="Phage_integrase"/>
    <property type="match status" value="1"/>
</dbReference>
<dbReference type="InterPro" id="IPR050090">
    <property type="entry name" value="Tyrosine_recombinase_XerCD"/>
</dbReference>
<dbReference type="Proteomes" id="UP000639516">
    <property type="component" value="Unassembled WGS sequence"/>
</dbReference>
<feature type="domain" description="Tyr recombinase" evidence="3">
    <location>
        <begin position="222"/>
        <end position="404"/>
    </location>
</feature>
<evidence type="ECO:0000256" key="1">
    <source>
        <dbReference type="ARBA" id="ARBA00022908"/>
    </source>
</evidence>
<comment type="caution">
    <text evidence="4">The sequence shown here is derived from an EMBL/GenBank/DDBJ whole genome shotgun (WGS) entry which is preliminary data.</text>
</comment>
<evidence type="ECO:0000259" key="3">
    <source>
        <dbReference type="PROSITE" id="PS51898"/>
    </source>
</evidence>
<dbReference type="InterPro" id="IPR011010">
    <property type="entry name" value="DNA_brk_join_enz"/>
</dbReference>
<accession>A0ABR7UIC7</accession>
<reference evidence="4 5" key="1">
    <citation type="journal article" date="2020" name="Arch. Microbiol.">
        <title>Bradyrhizobium campsiandrae sp. nov., a nitrogen-fixing bacterial strain isolated from a native leguminous tree from the Amazon adapted to flooded conditions.</title>
        <authorList>
            <person name="Cabral Michel D."/>
            <person name="Martins da Costa E."/>
            <person name="Azarias Guimaraes A."/>
            <person name="Soares de Carvalho T."/>
            <person name="Santos de Castro Caputo P."/>
            <person name="Willems A."/>
            <person name="de Souza Moreira F.M."/>
        </authorList>
    </citation>
    <scope>NUCLEOTIDE SEQUENCE [LARGE SCALE GENOMIC DNA]</scope>
    <source>
        <strain evidence="5">INPA 384B</strain>
    </source>
</reference>
<dbReference type="PANTHER" id="PTHR30349">
    <property type="entry name" value="PHAGE INTEGRASE-RELATED"/>
    <property type="match status" value="1"/>
</dbReference>